<feature type="region of interest" description="Disordered" evidence="5">
    <location>
        <begin position="1"/>
        <end position="60"/>
    </location>
</feature>
<evidence type="ECO:0000256" key="2">
    <source>
        <dbReference type="ARBA" id="ARBA00007696"/>
    </source>
</evidence>
<dbReference type="GO" id="GO:0000785">
    <property type="term" value="C:chromatin"/>
    <property type="evidence" value="ECO:0007669"/>
    <property type="project" value="InterPro"/>
</dbReference>
<feature type="compositionally biased region" description="Basic residues" evidence="5">
    <location>
        <begin position="27"/>
        <end position="39"/>
    </location>
</feature>
<organism evidence="6 7">
    <name type="scientific">Oryzias melastigma</name>
    <name type="common">Marine medaka</name>
    <dbReference type="NCBI Taxonomy" id="30732"/>
    <lineage>
        <taxon>Eukaryota</taxon>
        <taxon>Metazoa</taxon>
        <taxon>Chordata</taxon>
        <taxon>Craniata</taxon>
        <taxon>Vertebrata</taxon>
        <taxon>Euteleostomi</taxon>
        <taxon>Actinopterygii</taxon>
        <taxon>Neopterygii</taxon>
        <taxon>Teleostei</taxon>
        <taxon>Neoteleostei</taxon>
        <taxon>Acanthomorphata</taxon>
        <taxon>Ovalentaria</taxon>
        <taxon>Atherinomorphae</taxon>
        <taxon>Beloniformes</taxon>
        <taxon>Adrianichthyidae</taxon>
        <taxon>Oryziinae</taxon>
        <taxon>Oryzias</taxon>
    </lineage>
</organism>
<dbReference type="PRINTS" id="PR00925">
    <property type="entry name" value="NONHISHMG17"/>
</dbReference>
<name>A0A3B3DZA2_ORYME</name>
<feature type="compositionally biased region" description="Basic and acidic residues" evidence="5">
    <location>
        <begin position="48"/>
        <end position="60"/>
    </location>
</feature>
<evidence type="ECO:0000256" key="5">
    <source>
        <dbReference type="SAM" id="MobiDB-lite"/>
    </source>
</evidence>
<feature type="compositionally biased region" description="Basic residues" evidence="5">
    <location>
        <begin position="1"/>
        <end position="10"/>
    </location>
</feature>
<keyword evidence="7" id="KW-1185">Reference proteome</keyword>
<protein>
    <submittedName>
        <fullName evidence="6">High mobility group nucleosomal binding domain 2</fullName>
    </submittedName>
</protein>
<comment type="similarity">
    <text evidence="2">Belongs to the HMGN family.</text>
</comment>
<evidence type="ECO:0000256" key="4">
    <source>
        <dbReference type="ARBA" id="ARBA00023242"/>
    </source>
</evidence>
<evidence type="ECO:0000313" key="7">
    <source>
        <dbReference type="Proteomes" id="UP000261560"/>
    </source>
</evidence>
<evidence type="ECO:0000313" key="6">
    <source>
        <dbReference type="Ensembl" id="ENSOMEP00000034670.1"/>
    </source>
</evidence>
<proteinExistence type="inferred from homology"/>
<dbReference type="Proteomes" id="UP000261560">
    <property type="component" value="Unplaced"/>
</dbReference>
<dbReference type="GO" id="GO:0005634">
    <property type="term" value="C:nucleus"/>
    <property type="evidence" value="ECO:0007669"/>
    <property type="project" value="UniProtKB-SubCell"/>
</dbReference>
<accession>A0A3B3DZA2</accession>
<dbReference type="GeneTree" id="ENSGT00950000182802"/>
<reference evidence="6" key="2">
    <citation type="submission" date="2025-09" db="UniProtKB">
        <authorList>
            <consortium name="Ensembl"/>
        </authorList>
    </citation>
    <scope>IDENTIFICATION</scope>
</reference>
<keyword evidence="3" id="KW-0238">DNA-binding</keyword>
<dbReference type="InterPro" id="IPR000079">
    <property type="entry name" value="HMGN_fam"/>
</dbReference>
<evidence type="ECO:0000256" key="1">
    <source>
        <dbReference type="ARBA" id="ARBA00004123"/>
    </source>
</evidence>
<dbReference type="Ensembl" id="ENSOMET00000028898.1">
    <property type="protein sequence ID" value="ENSOMEP00000034670.1"/>
    <property type="gene ID" value="ENSOMEG00000021435.1"/>
</dbReference>
<dbReference type="GO" id="GO:0031492">
    <property type="term" value="F:nucleosomal DNA binding"/>
    <property type="evidence" value="ECO:0007669"/>
    <property type="project" value="InterPro"/>
</dbReference>
<sequence length="60" mass="6434">MGKAKQRRTSPRLALKPKAAPVETKKKAAPKKAPKAKKAKPAENGNTKVEEPKAEATEAK</sequence>
<comment type="subcellular location">
    <subcellularLocation>
        <location evidence="1">Nucleus</location>
    </subcellularLocation>
</comment>
<reference evidence="6" key="1">
    <citation type="submission" date="2025-08" db="UniProtKB">
        <authorList>
            <consortium name="Ensembl"/>
        </authorList>
    </citation>
    <scope>IDENTIFICATION</scope>
</reference>
<keyword evidence="4" id="KW-0539">Nucleus</keyword>
<dbReference type="AlphaFoldDB" id="A0A3B3DZA2"/>
<evidence type="ECO:0000256" key="3">
    <source>
        <dbReference type="ARBA" id="ARBA00023125"/>
    </source>
</evidence>
<dbReference type="PaxDb" id="30732-ENSOMEP00000034670"/>